<dbReference type="SUPFAM" id="SSF52833">
    <property type="entry name" value="Thioredoxin-like"/>
    <property type="match status" value="1"/>
</dbReference>
<accession>A0A225DS09</accession>
<evidence type="ECO:0000313" key="10">
    <source>
        <dbReference type="EMBL" id="OWK39175.1"/>
    </source>
</evidence>
<keyword evidence="11" id="KW-1185">Reference proteome</keyword>
<dbReference type="Proteomes" id="UP000214646">
    <property type="component" value="Unassembled WGS sequence"/>
</dbReference>
<dbReference type="InterPro" id="IPR050217">
    <property type="entry name" value="Peroxiredoxin"/>
</dbReference>
<dbReference type="InterPro" id="IPR024706">
    <property type="entry name" value="Peroxiredoxin_AhpC-typ"/>
</dbReference>
<dbReference type="AlphaFoldDB" id="A0A225DS09"/>
<evidence type="ECO:0000256" key="8">
    <source>
        <dbReference type="PIRSR" id="PIRSR000239-1"/>
    </source>
</evidence>
<dbReference type="OrthoDB" id="9812811at2"/>
<evidence type="ECO:0000256" key="2">
    <source>
        <dbReference type="ARBA" id="ARBA00022559"/>
    </source>
</evidence>
<dbReference type="PIRSF" id="PIRSF000239">
    <property type="entry name" value="AHPC"/>
    <property type="match status" value="1"/>
</dbReference>
<keyword evidence="5" id="KW-1015">Disulfide bond</keyword>
<dbReference type="GO" id="GO:0006979">
    <property type="term" value="P:response to oxidative stress"/>
    <property type="evidence" value="ECO:0007669"/>
    <property type="project" value="TreeGrafter"/>
</dbReference>
<dbReference type="PANTHER" id="PTHR10681:SF128">
    <property type="entry name" value="THIOREDOXIN-DEPENDENT PEROXIDE REDUCTASE, MITOCHONDRIAL"/>
    <property type="match status" value="1"/>
</dbReference>
<dbReference type="GO" id="GO:0033554">
    <property type="term" value="P:cellular response to stress"/>
    <property type="evidence" value="ECO:0007669"/>
    <property type="project" value="TreeGrafter"/>
</dbReference>
<dbReference type="Pfam" id="PF00578">
    <property type="entry name" value="AhpC-TSA"/>
    <property type="match status" value="1"/>
</dbReference>
<keyword evidence="4" id="KW-0560">Oxidoreductase</keyword>
<comment type="similarity">
    <text evidence="1">Belongs to the peroxiredoxin family. AhpC/Prx1 subfamily.</text>
</comment>
<dbReference type="Pfam" id="PF10417">
    <property type="entry name" value="1-cysPrx_C"/>
    <property type="match status" value="1"/>
</dbReference>
<evidence type="ECO:0000256" key="5">
    <source>
        <dbReference type="ARBA" id="ARBA00023157"/>
    </source>
</evidence>
<evidence type="ECO:0000313" key="11">
    <source>
        <dbReference type="Proteomes" id="UP000214646"/>
    </source>
</evidence>
<dbReference type="InterPro" id="IPR013766">
    <property type="entry name" value="Thioredoxin_domain"/>
</dbReference>
<dbReference type="GO" id="GO:0008379">
    <property type="term" value="F:thioredoxin peroxidase activity"/>
    <property type="evidence" value="ECO:0007669"/>
    <property type="project" value="TreeGrafter"/>
</dbReference>
<dbReference type="InterPro" id="IPR019479">
    <property type="entry name" value="Peroxiredoxin_C"/>
</dbReference>
<dbReference type="Gene3D" id="3.40.30.10">
    <property type="entry name" value="Glutaredoxin"/>
    <property type="match status" value="1"/>
</dbReference>
<dbReference type="GO" id="GO:0045454">
    <property type="term" value="P:cell redox homeostasis"/>
    <property type="evidence" value="ECO:0007669"/>
    <property type="project" value="TreeGrafter"/>
</dbReference>
<dbReference type="FunFam" id="3.40.30.10:FF:000003">
    <property type="entry name" value="Peroxiredoxin 1"/>
    <property type="match status" value="1"/>
</dbReference>
<comment type="caution">
    <text evidence="10">The sequence shown here is derived from an EMBL/GenBank/DDBJ whole genome shotgun (WGS) entry which is preliminary data.</text>
</comment>
<name>A0A225DS09_9BACT</name>
<feature type="domain" description="Thioredoxin" evidence="9">
    <location>
        <begin position="3"/>
        <end position="160"/>
    </location>
</feature>
<evidence type="ECO:0000256" key="6">
    <source>
        <dbReference type="ARBA" id="ARBA00032824"/>
    </source>
</evidence>
<dbReference type="RefSeq" id="WP_088257132.1">
    <property type="nucleotide sequence ID" value="NZ_NIDE01000011.1"/>
</dbReference>
<evidence type="ECO:0000256" key="3">
    <source>
        <dbReference type="ARBA" id="ARBA00022862"/>
    </source>
</evidence>
<organism evidence="10 11">
    <name type="scientific">Fimbriiglobus ruber</name>
    <dbReference type="NCBI Taxonomy" id="1908690"/>
    <lineage>
        <taxon>Bacteria</taxon>
        <taxon>Pseudomonadati</taxon>
        <taxon>Planctomycetota</taxon>
        <taxon>Planctomycetia</taxon>
        <taxon>Gemmatales</taxon>
        <taxon>Gemmataceae</taxon>
        <taxon>Fimbriiglobus</taxon>
    </lineage>
</organism>
<evidence type="ECO:0000259" key="9">
    <source>
        <dbReference type="PROSITE" id="PS51352"/>
    </source>
</evidence>
<reference evidence="11" key="1">
    <citation type="submission" date="2017-06" db="EMBL/GenBank/DDBJ databases">
        <title>Genome analysis of Fimbriiglobus ruber SP5, the first member of the order Planctomycetales with confirmed chitinolytic capability.</title>
        <authorList>
            <person name="Ravin N.V."/>
            <person name="Rakitin A.L."/>
            <person name="Ivanova A.A."/>
            <person name="Beletsky A.V."/>
            <person name="Kulichevskaya I.S."/>
            <person name="Mardanov A.V."/>
            <person name="Dedysh S.N."/>
        </authorList>
    </citation>
    <scope>NUCLEOTIDE SEQUENCE [LARGE SCALE GENOMIC DNA]</scope>
    <source>
        <strain evidence="11">SP5</strain>
    </source>
</reference>
<feature type="active site" description="Cysteine sulfenic acid (-SOH) intermediate; for peroxidase activity" evidence="8">
    <location>
        <position position="48"/>
    </location>
</feature>
<dbReference type="EMBL" id="NIDE01000011">
    <property type="protein sequence ID" value="OWK39175.1"/>
    <property type="molecule type" value="Genomic_DNA"/>
</dbReference>
<keyword evidence="3" id="KW-0049">Antioxidant</keyword>
<dbReference type="GO" id="GO:0005829">
    <property type="term" value="C:cytosol"/>
    <property type="evidence" value="ECO:0007669"/>
    <property type="project" value="TreeGrafter"/>
</dbReference>
<keyword evidence="2" id="KW-0575">Peroxidase</keyword>
<gene>
    <name evidence="10" type="ORF">FRUB_06257</name>
</gene>
<protein>
    <recommendedName>
        <fullName evidence="6">Thioredoxin peroxidase</fullName>
    </recommendedName>
</protein>
<dbReference type="InterPro" id="IPR000866">
    <property type="entry name" value="AhpC/TSA"/>
</dbReference>
<dbReference type="PROSITE" id="PS51352">
    <property type="entry name" value="THIOREDOXIN_2"/>
    <property type="match status" value="1"/>
</dbReference>
<dbReference type="InterPro" id="IPR036249">
    <property type="entry name" value="Thioredoxin-like_sf"/>
</dbReference>
<comment type="function">
    <text evidence="7">Thiol-specific peroxidase that catalyzes the reduction of hydrogen peroxide and organic hydroperoxides to water and alcohols, respectively. Plays a role in cell protection against oxidative stress by detoxifying peroxides.</text>
</comment>
<evidence type="ECO:0000256" key="1">
    <source>
        <dbReference type="ARBA" id="ARBA00009796"/>
    </source>
</evidence>
<sequence length="195" mass="21715">MAVHVQKEAPDFTATAVVNEEFKTIKLSDYRGKYVVFFFYPLDFTFVCPTEIIAFSDRVEEFHKRGAEVIGVSVDSEFSHLAWIKTPRADGGLGKLKYPLVADLTKKISTDYGVLLEGGVALRGLFLIDTKGVVRHVTINDLPLGRSVDEAIRVLDALQHFEKHGEVCPADWKPGALTIKPGVKESKEYFQKAGK</sequence>
<dbReference type="PANTHER" id="PTHR10681">
    <property type="entry name" value="THIOREDOXIN PEROXIDASE"/>
    <property type="match status" value="1"/>
</dbReference>
<evidence type="ECO:0000256" key="4">
    <source>
        <dbReference type="ARBA" id="ARBA00023002"/>
    </source>
</evidence>
<dbReference type="GO" id="GO:0042744">
    <property type="term" value="P:hydrogen peroxide catabolic process"/>
    <property type="evidence" value="ECO:0007669"/>
    <property type="project" value="TreeGrafter"/>
</dbReference>
<proteinExistence type="inferred from homology"/>
<evidence type="ECO:0000256" key="7">
    <source>
        <dbReference type="ARBA" id="ARBA00037420"/>
    </source>
</evidence>
<dbReference type="CDD" id="cd03015">
    <property type="entry name" value="PRX_Typ2cys"/>
    <property type="match status" value="1"/>
</dbReference>